<dbReference type="RefSeq" id="WP_139574429.1">
    <property type="nucleotide sequence ID" value="NZ_VDMA02000005.1"/>
</dbReference>
<proteinExistence type="predicted"/>
<feature type="transmembrane region" description="Helical" evidence="2">
    <location>
        <begin position="204"/>
        <end position="226"/>
    </location>
</feature>
<accession>A0A5N6BZ48</accession>
<keyword evidence="2" id="KW-1133">Transmembrane helix</keyword>
<dbReference type="AlphaFoldDB" id="A0A5N6BZ48"/>
<evidence type="ECO:0000256" key="2">
    <source>
        <dbReference type="SAM" id="Phobius"/>
    </source>
</evidence>
<evidence type="ECO:0000256" key="1">
    <source>
        <dbReference type="SAM" id="MobiDB-lite"/>
    </source>
</evidence>
<feature type="compositionally biased region" description="Low complexity" evidence="1">
    <location>
        <begin position="12"/>
        <end position="38"/>
    </location>
</feature>
<dbReference type="Proteomes" id="UP000313066">
    <property type="component" value="Unassembled WGS sequence"/>
</dbReference>
<name>A0A5N6BZ48_9ACTN</name>
<organism evidence="3 4">
    <name type="scientific">Microbispora catharanthi</name>
    <dbReference type="NCBI Taxonomy" id="1712871"/>
    <lineage>
        <taxon>Bacteria</taxon>
        <taxon>Bacillati</taxon>
        <taxon>Actinomycetota</taxon>
        <taxon>Actinomycetes</taxon>
        <taxon>Streptosporangiales</taxon>
        <taxon>Streptosporangiaceae</taxon>
        <taxon>Microbispora</taxon>
    </lineage>
</organism>
<gene>
    <name evidence="3" type="ORF">FH610_012205</name>
</gene>
<feature type="compositionally biased region" description="Low complexity" evidence="1">
    <location>
        <begin position="131"/>
        <end position="153"/>
    </location>
</feature>
<protein>
    <submittedName>
        <fullName evidence="3">Uncharacterized protein</fullName>
    </submittedName>
</protein>
<feature type="compositionally biased region" description="Low complexity" evidence="1">
    <location>
        <begin position="112"/>
        <end position="123"/>
    </location>
</feature>
<evidence type="ECO:0000313" key="4">
    <source>
        <dbReference type="Proteomes" id="UP000313066"/>
    </source>
</evidence>
<evidence type="ECO:0000313" key="3">
    <source>
        <dbReference type="EMBL" id="KAB8185533.1"/>
    </source>
</evidence>
<feature type="compositionally biased region" description="Low complexity" evidence="1">
    <location>
        <begin position="181"/>
        <end position="193"/>
    </location>
</feature>
<feature type="region of interest" description="Disordered" evidence="1">
    <location>
        <begin position="256"/>
        <end position="301"/>
    </location>
</feature>
<keyword evidence="2" id="KW-0472">Membrane</keyword>
<keyword evidence="4" id="KW-1185">Reference proteome</keyword>
<sequence>MRTEQESRRAAGRTAAPPRVPGRTPGRTAATAGEAVAAPEKRRVRPGAPTAGDDRTREAVPASRPGAESRRGEAAPASRPGADGRLRREAVPAPRKARTDARRSEAAAATRPGGAPSAGSVAAPKRDGSRTRTAAPAASGTAASGTVGSRTATRPAPSREARGLTEVAPAPRRVRRGGSETRPAATARATMARRAFRRPPRAPFVLLVVGLMCGGLVTLLLLNVVLSQDSFRLSDLQSSIDELHEQAAEQENQLRQWTQPGPLGDQAAAQGLEPDTSAPEFIDAGGGAAAQEQAQKEGTDR</sequence>
<keyword evidence="2" id="KW-0812">Transmembrane</keyword>
<comment type="caution">
    <text evidence="3">The sequence shown here is derived from an EMBL/GenBank/DDBJ whole genome shotgun (WGS) entry which is preliminary data.</text>
</comment>
<dbReference type="EMBL" id="VDMA02000005">
    <property type="protein sequence ID" value="KAB8185533.1"/>
    <property type="molecule type" value="Genomic_DNA"/>
</dbReference>
<reference evidence="3 4" key="1">
    <citation type="submission" date="2019-10" db="EMBL/GenBank/DDBJ databases">
        <title>Nonomuraea sp. nov., isolated from Phyllanthus amarus.</title>
        <authorList>
            <person name="Klykleung N."/>
            <person name="Tanasupawat S."/>
        </authorList>
    </citation>
    <scope>NUCLEOTIDE SEQUENCE [LARGE SCALE GENOMIC DNA]</scope>
    <source>
        <strain evidence="3 4">CR1-09</strain>
    </source>
</reference>
<feature type="region of interest" description="Disordered" evidence="1">
    <location>
        <begin position="1"/>
        <end position="194"/>
    </location>
</feature>